<dbReference type="InterPro" id="IPR016181">
    <property type="entry name" value="Acyl_CoA_acyltransferase"/>
</dbReference>
<comment type="caution">
    <text evidence="2">The sequence shown here is derived from an EMBL/GenBank/DDBJ whole genome shotgun (WGS) entry which is preliminary data.</text>
</comment>
<sequence>MSIVTRYETPPPEAINSQIMQMVVDYVTDISMVAIAPSNPLYNLYQYGIGYEVHLYLQAMDGSRGIPVELIVATDEQDPQTVIGFLLYLPVQGDPQACAVAYMAVQARHRRQGVARGMLQAVLSRYPHAELACFIAKVPYFEALGFQVVGARGPQVLMNTRDHGTDGLLAVLDVAPIYNSVEVRQIHTYLLQQHGKRAMVDAEKQRDRHLDQMTRQARAFVQQRLGDAAVQNPQPGPRLV</sequence>
<evidence type="ECO:0000313" key="3">
    <source>
        <dbReference type="Proteomes" id="UP000028643"/>
    </source>
</evidence>
<dbReference type="SUPFAM" id="SSF55729">
    <property type="entry name" value="Acyl-CoA N-acyltransferases (Nat)"/>
    <property type="match status" value="1"/>
</dbReference>
<dbReference type="Proteomes" id="UP000028643">
    <property type="component" value="Unassembled WGS sequence"/>
</dbReference>
<dbReference type="PROSITE" id="PS51186">
    <property type="entry name" value="GNAT"/>
    <property type="match status" value="1"/>
</dbReference>
<name>A0A085V9W3_PSESX</name>
<protein>
    <submittedName>
        <fullName evidence="2">GNAT family acetyltransferase</fullName>
    </submittedName>
</protein>
<dbReference type="GO" id="GO:0016747">
    <property type="term" value="F:acyltransferase activity, transferring groups other than amino-acyl groups"/>
    <property type="evidence" value="ECO:0007669"/>
    <property type="project" value="InterPro"/>
</dbReference>
<dbReference type="InterPro" id="IPR000182">
    <property type="entry name" value="GNAT_dom"/>
</dbReference>
<evidence type="ECO:0000259" key="1">
    <source>
        <dbReference type="PROSITE" id="PS51186"/>
    </source>
</evidence>
<dbReference type="EMBL" id="JPQT01000098">
    <property type="protein sequence ID" value="KFE52226.1"/>
    <property type="molecule type" value="Genomic_DNA"/>
</dbReference>
<feature type="domain" description="N-acetyltransferase" evidence="1">
    <location>
        <begin position="28"/>
        <end position="175"/>
    </location>
</feature>
<gene>
    <name evidence="2" type="ORF">IV02_09545</name>
</gene>
<dbReference type="PATRIC" id="fig|317.174.peg.1955"/>
<dbReference type="AlphaFoldDB" id="A0A085V9W3"/>
<keyword evidence="2" id="KW-0808">Transferase</keyword>
<evidence type="ECO:0000313" key="2">
    <source>
        <dbReference type="EMBL" id="KFE52226.1"/>
    </source>
</evidence>
<dbReference type="CDD" id="cd04301">
    <property type="entry name" value="NAT_SF"/>
    <property type="match status" value="1"/>
</dbReference>
<organism evidence="2 3">
    <name type="scientific">Pseudomonas syringae</name>
    <dbReference type="NCBI Taxonomy" id="317"/>
    <lineage>
        <taxon>Bacteria</taxon>
        <taxon>Pseudomonadati</taxon>
        <taxon>Pseudomonadota</taxon>
        <taxon>Gammaproteobacteria</taxon>
        <taxon>Pseudomonadales</taxon>
        <taxon>Pseudomonadaceae</taxon>
        <taxon>Pseudomonas</taxon>
    </lineage>
</organism>
<dbReference type="Gene3D" id="3.40.630.30">
    <property type="match status" value="1"/>
</dbReference>
<dbReference type="RefSeq" id="WP_047574129.1">
    <property type="nucleotide sequence ID" value="NZ_JPQT01000098.1"/>
</dbReference>
<dbReference type="Pfam" id="PF00583">
    <property type="entry name" value="Acetyltransf_1"/>
    <property type="match status" value="1"/>
</dbReference>
<reference evidence="2 3" key="1">
    <citation type="submission" date="2014-07" db="EMBL/GenBank/DDBJ databases">
        <title>Draft Genome Sequences of Environmental Pseudomonas syringae strains.</title>
        <authorList>
            <person name="Baltrus D.A."/>
            <person name="Berge O."/>
            <person name="Morris C."/>
        </authorList>
    </citation>
    <scope>NUCLEOTIDE SEQUENCE [LARGE SCALE GENOMIC DNA]</scope>
    <source>
        <strain evidence="2 3">CEB003</strain>
    </source>
</reference>
<proteinExistence type="predicted"/>
<accession>A0A085V9W3</accession>